<evidence type="ECO:0000256" key="9">
    <source>
        <dbReference type="RuleBase" id="RU003823"/>
    </source>
</evidence>
<dbReference type="PANTHER" id="PTHR48277:SF1">
    <property type="entry name" value="MITOCHONDRIAL RIBOSOMAL PROTEIN S5"/>
    <property type="match status" value="1"/>
</dbReference>
<dbReference type="PROSITE" id="PS50881">
    <property type="entry name" value="S5_DSRBD"/>
    <property type="match status" value="1"/>
</dbReference>
<evidence type="ECO:0000256" key="1">
    <source>
        <dbReference type="ARBA" id="ARBA00004173"/>
    </source>
</evidence>
<dbReference type="Gene3D" id="3.30.230.10">
    <property type="match status" value="1"/>
</dbReference>
<keyword evidence="4" id="KW-0496">Mitochondrion</keyword>
<dbReference type="FunFam" id="3.30.160.20:FF:000022">
    <property type="entry name" value="28S ribosomal protein S5, mitochondrial"/>
    <property type="match status" value="1"/>
</dbReference>
<feature type="non-terminal residue" evidence="11">
    <location>
        <position position="387"/>
    </location>
</feature>
<organism evidence="11 12">
    <name type="scientific">Candidula unifasciata</name>
    <dbReference type="NCBI Taxonomy" id="100452"/>
    <lineage>
        <taxon>Eukaryota</taxon>
        <taxon>Metazoa</taxon>
        <taxon>Spiralia</taxon>
        <taxon>Lophotrochozoa</taxon>
        <taxon>Mollusca</taxon>
        <taxon>Gastropoda</taxon>
        <taxon>Heterobranchia</taxon>
        <taxon>Euthyneura</taxon>
        <taxon>Panpulmonata</taxon>
        <taxon>Eupulmonata</taxon>
        <taxon>Stylommatophora</taxon>
        <taxon>Helicina</taxon>
        <taxon>Helicoidea</taxon>
        <taxon>Geomitridae</taxon>
        <taxon>Candidula</taxon>
    </lineage>
</organism>
<feature type="domain" description="S5 DRBM" evidence="10">
    <location>
        <begin position="132"/>
        <end position="196"/>
    </location>
</feature>
<dbReference type="GO" id="GO:0003723">
    <property type="term" value="F:RNA binding"/>
    <property type="evidence" value="ECO:0007669"/>
    <property type="project" value="InterPro"/>
</dbReference>
<keyword evidence="3 8" id="KW-0689">Ribosomal protein</keyword>
<keyword evidence="12" id="KW-1185">Reference proteome</keyword>
<dbReference type="Pfam" id="PF00333">
    <property type="entry name" value="Ribosomal_S5"/>
    <property type="match status" value="1"/>
</dbReference>
<keyword evidence="5 8" id="KW-0687">Ribonucleoprotein</keyword>
<evidence type="ECO:0000256" key="2">
    <source>
        <dbReference type="ARBA" id="ARBA00008945"/>
    </source>
</evidence>
<evidence type="ECO:0000256" key="4">
    <source>
        <dbReference type="ARBA" id="ARBA00023128"/>
    </source>
</evidence>
<dbReference type="InterPro" id="IPR020568">
    <property type="entry name" value="Ribosomal_Su5_D2-typ_SF"/>
</dbReference>
<accession>A0A8S3ZJM1</accession>
<dbReference type="InterPro" id="IPR048584">
    <property type="entry name" value="Ribosomal_uS5m_N"/>
</dbReference>
<dbReference type="AlphaFoldDB" id="A0A8S3ZJM1"/>
<dbReference type="SUPFAM" id="SSF54768">
    <property type="entry name" value="dsRNA-binding domain-like"/>
    <property type="match status" value="1"/>
</dbReference>
<dbReference type="Pfam" id="PF03719">
    <property type="entry name" value="Ribosomal_S5_C"/>
    <property type="match status" value="1"/>
</dbReference>
<dbReference type="InterPro" id="IPR014721">
    <property type="entry name" value="Ribsml_uS5_D2-typ_fold_subgr"/>
</dbReference>
<dbReference type="EMBL" id="CAJHNH020002668">
    <property type="protein sequence ID" value="CAG5127362.1"/>
    <property type="molecule type" value="Genomic_DNA"/>
</dbReference>
<comment type="subcellular location">
    <subcellularLocation>
        <location evidence="1">Mitochondrion</location>
    </subcellularLocation>
</comment>
<dbReference type="PANTHER" id="PTHR48277">
    <property type="entry name" value="MITOCHONDRIAL RIBOSOMAL PROTEIN S5"/>
    <property type="match status" value="1"/>
</dbReference>
<dbReference type="InterPro" id="IPR000851">
    <property type="entry name" value="Ribosomal_uS5"/>
</dbReference>
<evidence type="ECO:0000256" key="7">
    <source>
        <dbReference type="ARBA" id="ARBA00041606"/>
    </source>
</evidence>
<dbReference type="Pfam" id="PF21251">
    <property type="entry name" value="Ribosomal_uS5m_N"/>
    <property type="match status" value="1"/>
</dbReference>
<protein>
    <recommendedName>
        <fullName evidence="6">Small ribosomal subunit protein uS5m</fullName>
    </recommendedName>
    <alternativeName>
        <fullName evidence="7">28S ribosomal protein S5, mitochondrial</fullName>
    </alternativeName>
</protein>
<dbReference type="SUPFAM" id="SSF54211">
    <property type="entry name" value="Ribosomal protein S5 domain 2-like"/>
    <property type="match status" value="1"/>
</dbReference>
<dbReference type="InterPro" id="IPR013810">
    <property type="entry name" value="Ribosomal_uS5_N"/>
</dbReference>
<dbReference type="FunFam" id="3.30.230.10:FF:000002">
    <property type="entry name" value="30S ribosomal protein S5"/>
    <property type="match status" value="1"/>
</dbReference>
<gene>
    <name evidence="11" type="ORF">CUNI_LOCUS12920</name>
</gene>
<comment type="similarity">
    <text evidence="2 9">Belongs to the universal ribosomal protein uS5 family.</text>
</comment>
<evidence type="ECO:0000256" key="6">
    <source>
        <dbReference type="ARBA" id="ARBA00039335"/>
    </source>
</evidence>
<reference evidence="11" key="1">
    <citation type="submission" date="2021-04" db="EMBL/GenBank/DDBJ databases">
        <authorList>
            <consortium name="Molecular Ecology Group"/>
        </authorList>
    </citation>
    <scope>NUCLEOTIDE SEQUENCE</scope>
</reference>
<sequence length="387" mass="44113">ERKCMVKVKTPTWPAMTADELWEGVTSVSNPGRKRGRGRSIKKKVNLNRSQVIGKGKSGLVFPGLDGPALVGIKTVSIHKSETREEAAVEQPQLRRKFPKIPALQRGYSGRKYPGTSIGPPDPINDYVFEGFDTRVLDYKMVSHMTGNLGRKQSISTIVVTGNGKGLAGYAVASAPGGKTALRKAKNRAAQRLQYFERYNDHTVFHDFAVKEHKTSIFVKRMPKGHGLECHRIHKTICQIIGIEDIFIKTEGRTKNILKMTQALFKGLAEQETHQQLADRMKLNVVEYRTEFENLPIPVARPNQGFSRPDPVKEEEFDFDNMYYKDGKIPLKKEEDPLAYFKALPSSWKYYLKMHKNRNQALAKNLRILYDLEPSQEEIRFRQKPLK</sequence>
<comment type="caution">
    <text evidence="11">The sequence shown here is derived from an EMBL/GenBank/DDBJ whole genome shotgun (WGS) entry which is preliminary data.</text>
</comment>
<evidence type="ECO:0000256" key="8">
    <source>
        <dbReference type="PROSITE-ProRule" id="PRU00268"/>
    </source>
</evidence>
<dbReference type="GO" id="GO:0005763">
    <property type="term" value="C:mitochondrial small ribosomal subunit"/>
    <property type="evidence" value="ECO:0007669"/>
    <property type="project" value="UniProtKB-ARBA"/>
</dbReference>
<proteinExistence type="inferred from homology"/>
<dbReference type="GO" id="GO:0005743">
    <property type="term" value="C:mitochondrial inner membrane"/>
    <property type="evidence" value="ECO:0007669"/>
    <property type="project" value="UniProtKB-ARBA"/>
</dbReference>
<evidence type="ECO:0000256" key="5">
    <source>
        <dbReference type="ARBA" id="ARBA00023274"/>
    </source>
</evidence>
<evidence type="ECO:0000313" key="11">
    <source>
        <dbReference type="EMBL" id="CAG5127362.1"/>
    </source>
</evidence>
<evidence type="ECO:0000256" key="3">
    <source>
        <dbReference type="ARBA" id="ARBA00022980"/>
    </source>
</evidence>
<dbReference type="Gene3D" id="3.30.160.20">
    <property type="match status" value="1"/>
</dbReference>
<dbReference type="InterPro" id="IPR005324">
    <property type="entry name" value="Ribosomal_uS5_C"/>
</dbReference>
<dbReference type="GO" id="GO:0003735">
    <property type="term" value="F:structural constituent of ribosome"/>
    <property type="evidence" value="ECO:0007669"/>
    <property type="project" value="UniProtKB-UniRule"/>
</dbReference>
<evidence type="ECO:0000259" key="10">
    <source>
        <dbReference type="PROSITE" id="PS50881"/>
    </source>
</evidence>
<dbReference type="OrthoDB" id="309483at2759"/>
<name>A0A8S3ZJM1_9EUPU</name>
<evidence type="ECO:0000313" key="12">
    <source>
        <dbReference type="Proteomes" id="UP000678393"/>
    </source>
</evidence>
<dbReference type="Proteomes" id="UP000678393">
    <property type="component" value="Unassembled WGS sequence"/>
</dbReference>
<dbReference type="GO" id="GO:0006412">
    <property type="term" value="P:translation"/>
    <property type="evidence" value="ECO:0007669"/>
    <property type="project" value="InterPro"/>
</dbReference>